<dbReference type="AlphaFoldDB" id="A0A8H6B583"/>
<reference evidence="1 2" key="1">
    <citation type="journal article" date="2020" name="Phytopathology">
        <title>A high-quality genome resource of Botrytis fragariae, a new and rapidly spreading fungal pathogen causing strawberry gray mold in the U.S.A.</title>
        <authorList>
            <person name="Wu Y."/>
            <person name="Saski C.A."/>
            <person name="Schnabel G."/>
            <person name="Xiao S."/>
            <person name="Hu M."/>
        </authorList>
    </citation>
    <scope>NUCLEOTIDE SEQUENCE [LARGE SCALE GENOMIC DNA]</scope>
    <source>
        <strain evidence="1 2">BVB16</strain>
    </source>
</reference>
<dbReference type="Proteomes" id="UP000531561">
    <property type="component" value="Unassembled WGS sequence"/>
</dbReference>
<name>A0A8H6B583_9HELO</name>
<protein>
    <submittedName>
        <fullName evidence="1">Putative fungal specific transcription factor domain-containing protein</fullName>
    </submittedName>
</protein>
<dbReference type="EMBL" id="JABFCT010000001">
    <property type="protein sequence ID" value="KAF5879641.1"/>
    <property type="molecule type" value="Genomic_DNA"/>
</dbReference>
<keyword evidence="2" id="KW-1185">Reference proteome</keyword>
<evidence type="ECO:0000313" key="2">
    <source>
        <dbReference type="Proteomes" id="UP000531561"/>
    </source>
</evidence>
<proteinExistence type="predicted"/>
<comment type="caution">
    <text evidence="1">The sequence shown here is derived from an EMBL/GenBank/DDBJ whole genome shotgun (WGS) entry which is preliminary data.</text>
</comment>
<gene>
    <name evidence="1" type="ORF">Bfra_006848ia</name>
</gene>
<evidence type="ECO:0000313" key="1">
    <source>
        <dbReference type="EMBL" id="KAF5879641.1"/>
    </source>
</evidence>
<accession>A0A8H6B583</accession>
<organism evidence="1 2">
    <name type="scientific">Botrytis fragariae</name>
    <dbReference type="NCBI Taxonomy" id="1964551"/>
    <lineage>
        <taxon>Eukaryota</taxon>
        <taxon>Fungi</taxon>
        <taxon>Dikarya</taxon>
        <taxon>Ascomycota</taxon>
        <taxon>Pezizomycotina</taxon>
        <taxon>Leotiomycetes</taxon>
        <taxon>Helotiales</taxon>
        <taxon>Sclerotiniaceae</taxon>
        <taxon>Botrytis</taxon>
    </lineage>
</organism>
<dbReference type="GeneID" id="59260911"/>
<sequence>MALPNRQHATLITVRARIICTSSLKKFRTLPESGRALAFRATLEVLGYQRVLFVILFRAKYVMYSYKNKNGLNESLQQFEWAMKRFDVMGNQNVMAKAALGILEGVSVYSNKSSHVSTKYCALHGVVFE</sequence>
<dbReference type="RefSeq" id="XP_037198585.1">
    <property type="nucleotide sequence ID" value="XM_037337219.1"/>
</dbReference>